<dbReference type="PANTHER" id="PTHR36452">
    <property type="entry name" value="CHROMOSOME 12, WHOLE GENOME SHOTGUN SEQUENCE"/>
    <property type="match status" value="1"/>
</dbReference>
<dbReference type="EMBL" id="PXWF02000042">
    <property type="protein sequence ID" value="PWF55210.1"/>
    <property type="molecule type" value="Genomic_DNA"/>
</dbReference>
<sequence>MHLRDLTQFLHELGNNNNRPWFIMNKPRYDILRAEFLKVVTALIAELGRFDPQVLACDPKKAMFRINRDIRFTKDRSPYKTQFSAGITPSDLRRPSQAGGPTYYFHIEQGGKLLFGAGEYLPPPARLRAIRAHIVNDATGFSKVLKNKRLRDTFGALQAEDKLQRPPKGFDPGHPHIEQIKLKSFFVWTEVPLALNEPGRLVPQLAAGMRDAFALVTWLRGVEQSSGEGAGAA</sequence>
<accession>A0A2U2I627</accession>
<comment type="caution">
    <text evidence="1">The sequence shown here is derived from an EMBL/GenBank/DDBJ whole genome shotgun (WGS) entry which is preliminary data.</text>
</comment>
<reference evidence="1 2" key="1">
    <citation type="submission" date="2018-04" db="EMBL/GenBank/DDBJ databases">
        <title>Massilia violaceinigra sp. nov., a novel purple-pigmented bacterium isolated from Tianshan glacier, Xinjiang, China.</title>
        <authorList>
            <person name="Wang H."/>
        </authorList>
    </citation>
    <scope>NUCLEOTIDE SEQUENCE [LARGE SCALE GENOMIC DNA]</scope>
    <source>
        <strain evidence="1 2">B448-2</strain>
    </source>
</reference>
<dbReference type="AlphaFoldDB" id="A0A2U2I627"/>
<dbReference type="PANTHER" id="PTHR36452:SF1">
    <property type="entry name" value="DUF2461 DOMAIN-CONTAINING PROTEIN"/>
    <property type="match status" value="1"/>
</dbReference>
<evidence type="ECO:0000313" key="1">
    <source>
        <dbReference type="EMBL" id="PWF55210.1"/>
    </source>
</evidence>
<dbReference type="InterPro" id="IPR015996">
    <property type="entry name" value="UCP028451"/>
</dbReference>
<evidence type="ECO:0000313" key="2">
    <source>
        <dbReference type="Proteomes" id="UP000241421"/>
    </source>
</evidence>
<dbReference type="PIRSF" id="PIRSF028451">
    <property type="entry name" value="UCP028451"/>
    <property type="match status" value="1"/>
</dbReference>
<protein>
    <submittedName>
        <fullName evidence="1">DUF2461 domain-containing protein</fullName>
    </submittedName>
</protein>
<dbReference type="OrthoDB" id="9794241at2"/>
<dbReference type="Proteomes" id="UP000241421">
    <property type="component" value="Unassembled WGS sequence"/>
</dbReference>
<name>A0A2U2I627_9BURK</name>
<keyword evidence="2" id="KW-1185">Reference proteome</keyword>
<dbReference type="NCBIfam" id="TIGR02453">
    <property type="entry name" value="TIGR02453 family protein"/>
    <property type="match status" value="1"/>
</dbReference>
<dbReference type="RefSeq" id="WP_106756064.1">
    <property type="nucleotide sequence ID" value="NZ_PXWF02000042.1"/>
</dbReference>
<proteinExistence type="predicted"/>
<gene>
    <name evidence="1" type="ORF">C7C56_003280</name>
</gene>
<dbReference type="Pfam" id="PF09365">
    <property type="entry name" value="DUF2461"/>
    <property type="match status" value="1"/>
</dbReference>
<dbReference type="InterPro" id="IPR012808">
    <property type="entry name" value="CHP02453"/>
</dbReference>
<organism evidence="1 2">
    <name type="scientific">Massilia glaciei</name>
    <dbReference type="NCBI Taxonomy" id="1524097"/>
    <lineage>
        <taxon>Bacteria</taxon>
        <taxon>Pseudomonadati</taxon>
        <taxon>Pseudomonadota</taxon>
        <taxon>Betaproteobacteria</taxon>
        <taxon>Burkholderiales</taxon>
        <taxon>Oxalobacteraceae</taxon>
        <taxon>Telluria group</taxon>
        <taxon>Massilia</taxon>
    </lineage>
</organism>